<reference evidence="3 4" key="1">
    <citation type="submission" date="2016-10" db="EMBL/GenBank/DDBJ databases">
        <authorList>
            <person name="de Groot N.N."/>
        </authorList>
    </citation>
    <scope>NUCLEOTIDE SEQUENCE [LARGE SCALE GENOMIC DNA]</scope>
    <source>
        <strain>GEY</strain>
        <strain evidence="4">DSM 9560</strain>
    </source>
</reference>
<gene>
    <name evidence="3" type="ORF">SAMN04488541_1002179</name>
</gene>
<accession>A0A1I2B8L0</accession>
<dbReference type="InterPro" id="IPR025665">
    <property type="entry name" value="Beta-barrel_OMP_2"/>
</dbReference>
<sequence>MKKFLMSFLSLFFLLAVGNAVSAKPTEELLAEDSMVVQYGNKRIVIYLAEAKDKEKLQAMYDRGALRNLFKYLDATQLADTAIIKDNSGDYRIIKKGNGETIVFFDKVKDTNTNIKVDVSWNNNDRRRDDDNREVKRRYRTNLSHEFGIDVGMNAFIPKEGSLTGTLYELIPARSNYVAFNYNNVFNFSRYARLKMGIEVSWYNFMFTKDVRLSMQPNALELSLDPNGLKKSKLAATYLNIPMLFEVGRRYWGLRVGLGGYVGYRIDSWTKAVTNNGEKQKDRDSYYLNSFRYGITGQVGFRWIKLFANYDLNTLFAKDKAPEINTISVGFRFGD</sequence>
<dbReference type="AlphaFoldDB" id="A0A1I2B8L0"/>
<evidence type="ECO:0000256" key="1">
    <source>
        <dbReference type="SAM" id="SignalP"/>
    </source>
</evidence>
<dbReference type="RefSeq" id="WP_091539092.1">
    <property type="nucleotide sequence ID" value="NZ_FONY01000002.1"/>
</dbReference>
<feature type="chain" id="PRO_5011641134" description="Outer membrane protein beta-barrel domain-containing protein" evidence="1">
    <location>
        <begin position="24"/>
        <end position="335"/>
    </location>
</feature>
<organism evidence="3 4">
    <name type="scientific">Thermoflexibacter ruber</name>
    <dbReference type="NCBI Taxonomy" id="1003"/>
    <lineage>
        <taxon>Bacteria</taxon>
        <taxon>Pseudomonadati</taxon>
        <taxon>Bacteroidota</taxon>
        <taxon>Cytophagia</taxon>
        <taxon>Cytophagales</taxon>
        <taxon>Thermoflexibacteraceae</taxon>
        <taxon>Thermoflexibacter</taxon>
    </lineage>
</organism>
<evidence type="ECO:0000313" key="3">
    <source>
        <dbReference type="EMBL" id="SFE52542.1"/>
    </source>
</evidence>
<name>A0A1I2B8L0_9BACT</name>
<feature type="domain" description="Outer membrane protein beta-barrel" evidence="2">
    <location>
        <begin position="180"/>
        <end position="308"/>
    </location>
</feature>
<dbReference type="Proteomes" id="UP000199513">
    <property type="component" value="Unassembled WGS sequence"/>
</dbReference>
<dbReference type="OrthoDB" id="891525at2"/>
<dbReference type="Pfam" id="PF13568">
    <property type="entry name" value="OMP_b-brl_2"/>
    <property type="match status" value="1"/>
</dbReference>
<dbReference type="EMBL" id="FONY01000002">
    <property type="protein sequence ID" value="SFE52542.1"/>
    <property type="molecule type" value="Genomic_DNA"/>
</dbReference>
<keyword evidence="4" id="KW-1185">Reference proteome</keyword>
<feature type="signal peptide" evidence="1">
    <location>
        <begin position="1"/>
        <end position="23"/>
    </location>
</feature>
<keyword evidence="1" id="KW-0732">Signal</keyword>
<dbReference type="STRING" id="1003.SAMN04488541_1002179"/>
<evidence type="ECO:0000313" key="4">
    <source>
        <dbReference type="Proteomes" id="UP000199513"/>
    </source>
</evidence>
<proteinExistence type="predicted"/>
<protein>
    <recommendedName>
        <fullName evidence="2">Outer membrane protein beta-barrel domain-containing protein</fullName>
    </recommendedName>
</protein>
<evidence type="ECO:0000259" key="2">
    <source>
        <dbReference type="Pfam" id="PF13568"/>
    </source>
</evidence>